<keyword evidence="3" id="KW-1185">Reference proteome</keyword>
<evidence type="ECO:0000313" key="3">
    <source>
        <dbReference type="Proteomes" id="UP000198942"/>
    </source>
</evidence>
<protein>
    <recommendedName>
        <fullName evidence="4">Outer membrane protein beta-barrel family protein</fullName>
    </recommendedName>
</protein>
<name>A0A1H8Q1B3_9SPHI</name>
<dbReference type="AlphaFoldDB" id="A0A1H8Q1B3"/>
<keyword evidence="1" id="KW-0732">Signal</keyword>
<dbReference type="EMBL" id="FOCL01000008">
    <property type="protein sequence ID" value="SEO47573.1"/>
    <property type="molecule type" value="Genomic_DNA"/>
</dbReference>
<dbReference type="RefSeq" id="WP_091215720.1">
    <property type="nucleotide sequence ID" value="NZ_FOCL01000008.1"/>
</dbReference>
<accession>A0A1H8Q1B3</accession>
<dbReference type="OrthoDB" id="649475at2"/>
<feature type="signal peptide" evidence="1">
    <location>
        <begin position="1"/>
        <end position="22"/>
    </location>
</feature>
<evidence type="ECO:0000313" key="2">
    <source>
        <dbReference type="EMBL" id="SEO47573.1"/>
    </source>
</evidence>
<dbReference type="Proteomes" id="UP000198942">
    <property type="component" value="Unassembled WGS sequence"/>
</dbReference>
<proteinExistence type="predicted"/>
<evidence type="ECO:0000256" key="1">
    <source>
        <dbReference type="SAM" id="SignalP"/>
    </source>
</evidence>
<dbReference type="STRING" id="551995.SAMN05192574_108218"/>
<dbReference type="SUPFAM" id="SSF56935">
    <property type="entry name" value="Porins"/>
    <property type="match status" value="1"/>
</dbReference>
<gene>
    <name evidence="2" type="ORF">SAMN05192574_108218</name>
</gene>
<organism evidence="2 3">
    <name type="scientific">Mucilaginibacter gossypiicola</name>
    <dbReference type="NCBI Taxonomy" id="551995"/>
    <lineage>
        <taxon>Bacteria</taxon>
        <taxon>Pseudomonadati</taxon>
        <taxon>Bacteroidota</taxon>
        <taxon>Sphingobacteriia</taxon>
        <taxon>Sphingobacteriales</taxon>
        <taxon>Sphingobacteriaceae</taxon>
        <taxon>Mucilaginibacter</taxon>
    </lineage>
</organism>
<sequence>MYSRITCLITLAICLSFSKSYSQTDTSHYDLGRLRVNKNLTQSITIKGADLQRQPFANISDALNVWFYGIYTNSNYVVYVVDGNIINDVNAYNIHDIEEVTLVQNAAAQVSGASPQQQMILIKTKRNRPGKSGIEAAGQTNLVSARNTSSINELKSPTNVYHQYYLSGYKNTDVVNAGISATYLRDVSPTLTNQQINIKTPLNFDRFKFNGYADIKLGSNNTLSATATYVPQVTRFNYDNANLYGTSDPNYQIQTSTAEHTKQNLFNGGLRLNSQLIKGLKNSLSASYSHYNYNEDNNFEAAGATVGPGNFQRTNSISKNVDHKNVLLLRDNLSYQKTIGNFSIEPAVDFTYRHTRDSIASITTSTIYNGTDPLNINQFANSTTTTNRNYYKRKDYLLTPSLSLAFKNSINVQGGFVTVLDSKKALSVANDADFKRIFPYASASVNVSSLTGISAVGIKLYGSYSKQNQLLQSNGEHLNGLTFGNAFNSPFNTEYSYLTNYYYPSVYYNMLKAFNVYAAGADINLSALVSVNYNFERGGLAVPVLYDVPYSPNGSITILGYADSKYTRNRIGVNFNIINKASTRFITGLNASNIKQRISPGIGDIALGDKIWTGGWVNRLEIDHIFAGLDILYKTGEGNYANPYEANSNVPGSNKQSFSLQNIYFGYSLKTKQFKNLEVFANGQNIWQNKTSNITDNRRFYGLGFKLGL</sequence>
<evidence type="ECO:0008006" key="4">
    <source>
        <dbReference type="Google" id="ProtNLM"/>
    </source>
</evidence>
<feature type="chain" id="PRO_5011599756" description="Outer membrane protein beta-barrel family protein" evidence="1">
    <location>
        <begin position="23"/>
        <end position="709"/>
    </location>
</feature>
<reference evidence="3" key="1">
    <citation type="submission" date="2016-10" db="EMBL/GenBank/DDBJ databases">
        <authorList>
            <person name="Varghese N."/>
            <person name="Submissions S."/>
        </authorList>
    </citation>
    <scope>NUCLEOTIDE SEQUENCE [LARGE SCALE GENOMIC DNA]</scope>
    <source>
        <strain evidence="3">Gh-48</strain>
    </source>
</reference>